<feature type="transmembrane region" description="Helical" evidence="1">
    <location>
        <begin position="177"/>
        <end position="197"/>
    </location>
</feature>
<dbReference type="Proteomes" id="UP000028582">
    <property type="component" value="Unassembled WGS sequence"/>
</dbReference>
<dbReference type="AlphaFoldDB" id="A0A081AFB8"/>
<comment type="caution">
    <text evidence="3">The sequence shown here is derived from an EMBL/GenBank/DDBJ whole genome shotgun (WGS) entry which is preliminary data.</text>
</comment>
<gene>
    <name evidence="3" type="ORF">F444_07237</name>
</gene>
<keyword evidence="2" id="KW-0732">Signal</keyword>
<evidence type="ECO:0000256" key="1">
    <source>
        <dbReference type="SAM" id="Phobius"/>
    </source>
</evidence>
<keyword evidence="1" id="KW-0472">Membrane</keyword>
<name>A0A081AFB8_PHYNI</name>
<accession>A0A081AFB8</accession>
<evidence type="ECO:0008006" key="5">
    <source>
        <dbReference type="Google" id="ProtNLM"/>
    </source>
</evidence>
<reference evidence="3 4" key="1">
    <citation type="submission" date="2013-11" db="EMBL/GenBank/DDBJ databases">
        <title>The Genome Sequence of Phytophthora parasitica P1976.</title>
        <authorList>
            <consortium name="The Broad Institute Genomics Platform"/>
            <person name="Russ C."/>
            <person name="Tyler B."/>
            <person name="Panabieres F."/>
            <person name="Shan W."/>
            <person name="Tripathy S."/>
            <person name="Grunwald N."/>
            <person name="Machado M."/>
            <person name="Johnson C.S."/>
            <person name="Walker B."/>
            <person name="Young S."/>
            <person name="Zeng Q."/>
            <person name="Gargeya S."/>
            <person name="Fitzgerald M."/>
            <person name="Haas B."/>
            <person name="Abouelleil A."/>
            <person name="Allen A.W."/>
            <person name="Alvarado L."/>
            <person name="Arachchi H.M."/>
            <person name="Berlin A.M."/>
            <person name="Chapman S.B."/>
            <person name="Gainer-Dewar J."/>
            <person name="Goldberg J."/>
            <person name="Griggs A."/>
            <person name="Gujja S."/>
            <person name="Hansen M."/>
            <person name="Howarth C."/>
            <person name="Imamovic A."/>
            <person name="Ireland A."/>
            <person name="Larimer J."/>
            <person name="McCowan C."/>
            <person name="Murphy C."/>
            <person name="Pearson M."/>
            <person name="Poon T.W."/>
            <person name="Priest M."/>
            <person name="Roberts A."/>
            <person name="Saif S."/>
            <person name="Shea T."/>
            <person name="Sisk P."/>
            <person name="Sykes S."/>
            <person name="Wortman J."/>
            <person name="Nusbaum C."/>
            <person name="Birren B."/>
        </authorList>
    </citation>
    <scope>NUCLEOTIDE SEQUENCE [LARGE SCALE GENOMIC DNA]</scope>
    <source>
        <strain evidence="3 4">P1976</strain>
    </source>
</reference>
<organism evidence="3 4">
    <name type="scientific">Phytophthora nicotianae P1976</name>
    <dbReference type="NCBI Taxonomy" id="1317066"/>
    <lineage>
        <taxon>Eukaryota</taxon>
        <taxon>Sar</taxon>
        <taxon>Stramenopiles</taxon>
        <taxon>Oomycota</taxon>
        <taxon>Peronosporomycetes</taxon>
        <taxon>Peronosporales</taxon>
        <taxon>Peronosporaceae</taxon>
        <taxon>Phytophthora</taxon>
    </lineage>
</organism>
<evidence type="ECO:0000313" key="4">
    <source>
        <dbReference type="Proteomes" id="UP000028582"/>
    </source>
</evidence>
<dbReference type="EMBL" id="ANJA01001330">
    <property type="protein sequence ID" value="ETO77579.1"/>
    <property type="molecule type" value="Genomic_DNA"/>
</dbReference>
<sequence>MRQTFSVLAVATLVVCCTKMADAAQVHESEVSSSKNFVGNTSYLQRSDVLAKPESTDTVKFSGEERGITERLKGVFKANSATLNAQNFGKTVSSNKNIEKVLSRKTIDQTLSDKNLEKVLSDKNMKKMLSDKNLQKSLKNNQKIEKTLSNSNIKRSTLARVAAFIDRNPKAVALYKGSILTAIAALIIIVIFGSIGLKPSSE</sequence>
<keyword evidence="1" id="KW-0812">Transmembrane</keyword>
<evidence type="ECO:0000313" key="3">
    <source>
        <dbReference type="EMBL" id="ETO77579.1"/>
    </source>
</evidence>
<feature type="chain" id="PRO_5001754094" description="RxLR effector protein" evidence="2">
    <location>
        <begin position="24"/>
        <end position="202"/>
    </location>
</feature>
<keyword evidence="1" id="KW-1133">Transmembrane helix</keyword>
<protein>
    <recommendedName>
        <fullName evidence="5">RxLR effector protein</fullName>
    </recommendedName>
</protein>
<proteinExistence type="predicted"/>
<evidence type="ECO:0000256" key="2">
    <source>
        <dbReference type="SAM" id="SignalP"/>
    </source>
</evidence>
<feature type="signal peptide" evidence="2">
    <location>
        <begin position="1"/>
        <end position="23"/>
    </location>
</feature>